<dbReference type="CDD" id="cd02204">
    <property type="entry name" value="PurL_repeat2"/>
    <property type="match status" value="1"/>
</dbReference>
<reference evidence="21 22" key="1">
    <citation type="journal article" date="2003" name="PLoS Biol.">
        <title>The genome sequence of Caenorhabditis briggsae: a platform for comparative genomics.</title>
        <authorList>
            <person name="Stein L.D."/>
            <person name="Bao Z."/>
            <person name="Blasiar D."/>
            <person name="Blumenthal T."/>
            <person name="Brent M.R."/>
            <person name="Chen N."/>
            <person name="Chinwalla A."/>
            <person name="Clarke L."/>
            <person name="Clee C."/>
            <person name="Coghlan A."/>
            <person name="Coulson A."/>
            <person name="D'Eustachio P."/>
            <person name="Fitch D.H."/>
            <person name="Fulton L.A."/>
            <person name="Fulton R.E."/>
            <person name="Griffiths-Jones S."/>
            <person name="Harris T.W."/>
            <person name="Hillier L.W."/>
            <person name="Kamath R."/>
            <person name="Kuwabara P.E."/>
            <person name="Mardis E.R."/>
            <person name="Marra M.A."/>
            <person name="Miner T.L."/>
            <person name="Minx P."/>
            <person name="Mullikin J.C."/>
            <person name="Plumb R.W."/>
            <person name="Rogers J."/>
            <person name="Schein J.E."/>
            <person name="Sohrmann M."/>
            <person name="Spieth J."/>
            <person name="Stajich J.E."/>
            <person name="Wei C."/>
            <person name="Willey D."/>
            <person name="Wilson R.K."/>
            <person name="Durbin R."/>
            <person name="Waterston R.H."/>
        </authorList>
    </citation>
    <scope>NUCLEOTIDE SEQUENCE [LARGE SCALE GENOMIC DNA]</scope>
    <source>
        <strain evidence="21 22">AF16</strain>
    </source>
</reference>
<evidence type="ECO:0000313" key="23">
    <source>
        <dbReference type="WormBase" id="CBG18026a"/>
    </source>
</evidence>
<evidence type="ECO:0000259" key="20">
    <source>
        <dbReference type="Pfam" id="PF22689"/>
    </source>
</evidence>
<dbReference type="InterPro" id="IPR055181">
    <property type="entry name" value="FGAR-AT_PurM_N-like"/>
</dbReference>
<evidence type="ECO:0000256" key="3">
    <source>
        <dbReference type="ARBA" id="ARBA00008608"/>
    </source>
</evidence>
<dbReference type="SUPFAM" id="SSF55326">
    <property type="entry name" value="PurM N-terminal domain-like"/>
    <property type="match status" value="2"/>
</dbReference>
<comment type="similarity">
    <text evidence="3">In the N-terminal section; belongs to the FGAMS family.</text>
</comment>
<keyword evidence="11" id="KW-0460">Magnesium</keyword>
<dbReference type="EC" id="6.3.5.3" evidence="4"/>
<dbReference type="PROSITE" id="PS51273">
    <property type="entry name" value="GATASE_TYPE_1"/>
    <property type="match status" value="1"/>
</dbReference>
<dbReference type="Gene3D" id="1.10.8.750">
    <property type="entry name" value="Phosphoribosylformylglycinamidine synthase, linker domain"/>
    <property type="match status" value="1"/>
</dbReference>
<dbReference type="SUPFAM" id="SSF109736">
    <property type="entry name" value="FGAM synthase PurL, linker domain"/>
    <property type="match status" value="1"/>
</dbReference>
<feature type="domain" description="Phosphoribosylformylglycinamidine synthase linker" evidence="18">
    <location>
        <begin position="175"/>
        <end position="223"/>
    </location>
</feature>
<dbReference type="SUPFAM" id="SSF52317">
    <property type="entry name" value="Class I glutamine amidotransferase-like"/>
    <property type="match status" value="1"/>
</dbReference>
<dbReference type="GO" id="GO:0004642">
    <property type="term" value="F:phosphoribosylformylglycinamidine synthase activity"/>
    <property type="evidence" value="ECO:0000318"/>
    <property type="project" value="GO_Central"/>
</dbReference>
<dbReference type="Gene3D" id="3.90.650.10">
    <property type="entry name" value="PurM-like C-terminal domain"/>
    <property type="match status" value="2"/>
</dbReference>
<dbReference type="Proteomes" id="UP000008549">
    <property type="component" value="Unassembled WGS sequence"/>
</dbReference>
<dbReference type="PANTHER" id="PTHR10099:SF1">
    <property type="entry name" value="PHOSPHORIBOSYLFORMYLGLYCINAMIDINE SYNTHASE"/>
    <property type="match status" value="1"/>
</dbReference>
<evidence type="ECO:0000259" key="18">
    <source>
        <dbReference type="Pfam" id="PF18072"/>
    </source>
</evidence>
<dbReference type="InterPro" id="IPR010073">
    <property type="entry name" value="PurL_large"/>
</dbReference>
<dbReference type="InParanoid" id="A8XSV0"/>
<dbReference type="Pfam" id="PF13507">
    <property type="entry name" value="GATase_5"/>
    <property type="match status" value="1"/>
</dbReference>
<dbReference type="CDD" id="cd01740">
    <property type="entry name" value="GATase1_FGAR_AT"/>
    <property type="match status" value="1"/>
</dbReference>
<dbReference type="CTD" id="8584080"/>
<dbReference type="RefSeq" id="XP_002642085.1">
    <property type="nucleotide sequence ID" value="XM_002642039.1"/>
</dbReference>
<dbReference type="SUPFAM" id="SSF56042">
    <property type="entry name" value="PurM C-terminal domain-like"/>
    <property type="match status" value="2"/>
</dbReference>
<dbReference type="EMBL" id="HE600963">
    <property type="protein sequence ID" value="CAP35553.1"/>
    <property type="molecule type" value="Genomic_DNA"/>
</dbReference>
<dbReference type="PANTHER" id="PTHR10099">
    <property type="entry name" value="PHOSPHORIBOSYLFORMYLGLYCINAMIDINE SYNTHASE"/>
    <property type="match status" value="1"/>
</dbReference>
<evidence type="ECO:0000256" key="7">
    <source>
        <dbReference type="ARBA" id="ARBA00022723"/>
    </source>
</evidence>
<dbReference type="HOGENOM" id="CLU_001031_0_0_1"/>
<evidence type="ECO:0000256" key="14">
    <source>
        <dbReference type="ARBA" id="ARBA00032632"/>
    </source>
</evidence>
<dbReference type="InterPro" id="IPR040707">
    <property type="entry name" value="FGAR-AT_N"/>
</dbReference>
<protein>
    <recommendedName>
        <fullName evidence="4">phosphoribosylformylglycinamidine synthase</fullName>
        <ecNumber evidence="4">6.3.5.3</ecNumber>
    </recommendedName>
    <alternativeName>
        <fullName evidence="14">Formylglycinamide ribonucleotide amidotransferase</fullName>
    </alternativeName>
    <alternativeName>
        <fullName evidence="13">Formylglycinamide ribotide amidotransferase</fullName>
    </alternativeName>
</protein>
<dbReference type="Pfam" id="PF22689">
    <property type="entry name" value="FGAR-AT_PurM_N-like"/>
    <property type="match status" value="1"/>
</dbReference>
<comment type="catalytic activity">
    <reaction evidence="15">
        <text>N(2)-formyl-N(1)-(5-phospho-beta-D-ribosyl)glycinamide + L-glutamine + ATP + H2O = 2-formamido-N(1)-(5-O-phospho-beta-D-ribosyl)acetamidine + L-glutamate + ADP + phosphate + H(+)</text>
        <dbReference type="Rhea" id="RHEA:17129"/>
        <dbReference type="ChEBI" id="CHEBI:15377"/>
        <dbReference type="ChEBI" id="CHEBI:15378"/>
        <dbReference type="ChEBI" id="CHEBI:29985"/>
        <dbReference type="ChEBI" id="CHEBI:30616"/>
        <dbReference type="ChEBI" id="CHEBI:43474"/>
        <dbReference type="ChEBI" id="CHEBI:58359"/>
        <dbReference type="ChEBI" id="CHEBI:147286"/>
        <dbReference type="ChEBI" id="CHEBI:147287"/>
        <dbReference type="ChEBI" id="CHEBI:456216"/>
        <dbReference type="EC" id="6.3.5.3"/>
    </reaction>
</comment>
<dbReference type="InterPro" id="IPR029062">
    <property type="entry name" value="Class_I_gatase-like"/>
</dbReference>
<evidence type="ECO:0000313" key="21">
    <source>
        <dbReference type="EMBL" id="CAP35553.1"/>
    </source>
</evidence>
<evidence type="ECO:0000256" key="5">
    <source>
        <dbReference type="ARBA" id="ARBA00022490"/>
    </source>
</evidence>
<dbReference type="HAMAP" id="MF_00419">
    <property type="entry name" value="PurL_1"/>
    <property type="match status" value="1"/>
</dbReference>
<dbReference type="GO" id="GO:0005737">
    <property type="term" value="C:cytoplasm"/>
    <property type="evidence" value="ECO:0000318"/>
    <property type="project" value="GO_Central"/>
</dbReference>
<dbReference type="InterPro" id="IPR036921">
    <property type="entry name" value="PurM-like_N_sf"/>
</dbReference>
<name>A8XSV0_CAEBR</name>
<dbReference type="FunCoup" id="A8XSV0">
    <property type="interactions" value="3022"/>
</dbReference>
<dbReference type="KEGG" id="cbr:CBG_18026"/>
<dbReference type="GeneID" id="8584080"/>
<keyword evidence="7" id="KW-0479">Metal-binding</keyword>
<evidence type="ECO:0000256" key="10">
    <source>
        <dbReference type="ARBA" id="ARBA00022840"/>
    </source>
</evidence>
<organism evidence="21 22">
    <name type="scientific">Caenorhabditis briggsae</name>
    <dbReference type="NCBI Taxonomy" id="6238"/>
    <lineage>
        <taxon>Eukaryota</taxon>
        <taxon>Metazoa</taxon>
        <taxon>Ecdysozoa</taxon>
        <taxon>Nematoda</taxon>
        <taxon>Chromadorea</taxon>
        <taxon>Rhabditida</taxon>
        <taxon>Rhabditina</taxon>
        <taxon>Rhabditomorpha</taxon>
        <taxon>Rhabditoidea</taxon>
        <taxon>Rhabditidae</taxon>
        <taxon>Peloderinae</taxon>
        <taxon>Caenorhabditis</taxon>
    </lineage>
</organism>
<evidence type="ECO:0000256" key="2">
    <source>
        <dbReference type="ARBA" id="ARBA00004920"/>
    </source>
</evidence>
<comment type="pathway">
    <text evidence="2">Purine metabolism; IMP biosynthesis via de novo pathway; 5-amino-1-(5-phospho-D-ribosyl)imidazole from N(2)-formyl-N(1)-(5-phospho-D-ribosyl)glycinamide: step 1/2.</text>
</comment>
<evidence type="ECO:0000256" key="13">
    <source>
        <dbReference type="ARBA" id="ARBA00029823"/>
    </source>
</evidence>
<evidence type="ECO:0000256" key="16">
    <source>
        <dbReference type="ARBA" id="ARBA00057317"/>
    </source>
</evidence>
<comment type="function">
    <text evidence="16">Phosphoribosylformylglycinamidine synthase involved in the purines biosynthetic pathway. Catalyzes the ATP-dependent conversion of formylglycinamide ribonucleotide (FGAR) and glutamine to yield formylglycinamidine ribonucleotide (FGAM) and glutamate.</text>
</comment>
<dbReference type="CDD" id="cd02203">
    <property type="entry name" value="PurL_repeat1"/>
    <property type="match status" value="1"/>
</dbReference>
<dbReference type="SMART" id="SM01211">
    <property type="entry name" value="GATase_5"/>
    <property type="match status" value="1"/>
</dbReference>
<dbReference type="SUPFAM" id="SSF82697">
    <property type="entry name" value="PurS-like"/>
    <property type="match status" value="1"/>
</dbReference>
<dbReference type="GO" id="GO:0005524">
    <property type="term" value="F:ATP binding"/>
    <property type="evidence" value="ECO:0007669"/>
    <property type="project" value="UniProtKB-KW"/>
</dbReference>
<evidence type="ECO:0000256" key="15">
    <source>
        <dbReference type="ARBA" id="ARBA00052585"/>
    </source>
</evidence>
<keyword evidence="6" id="KW-0436">Ligase</keyword>
<evidence type="ECO:0000256" key="4">
    <source>
        <dbReference type="ARBA" id="ARBA00012747"/>
    </source>
</evidence>
<proteinExistence type="inferred from homology"/>
<dbReference type="GO" id="GO:0046872">
    <property type="term" value="F:metal ion binding"/>
    <property type="evidence" value="ECO:0007669"/>
    <property type="project" value="UniProtKB-KW"/>
</dbReference>
<dbReference type="InterPro" id="IPR010918">
    <property type="entry name" value="PurM-like_C_dom"/>
</dbReference>
<evidence type="ECO:0000256" key="8">
    <source>
        <dbReference type="ARBA" id="ARBA00022741"/>
    </source>
</evidence>
<accession>A8XSV0</accession>
<comment type="subcellular location">
    <subcellularLocation>
        <location evidence="1">Cytoplasm</location>
    </subcellularLocation>
</comment>
<feature type="domain" description="PurM-like C-terminal" evidence="17">
    <location>
        <begin position="852"/>
        <end position="987"/>
    </location>
</feature>
<gene>
    <name evidence="23" type="primary">pfas-1</name>
    <name evidence="21 23" type="ORF">CBG18026</name>
    <name evidence="21" type="ORF">CBG_18026</name>
</gene>
<evidence type="ECO:0000259" key="17">
    <source>
        <dbReference type="Pfam" id="PF02769"/>
    </source>
</evidence>
<evidence type="ECO:0000256" key="9">
    <source>
        <dbReference type="ARBA" id="ARBA00022755"/>
    </source>
</evidence>
<dbReference type="Pfam" id="PF02769">
    <property type="entry name" value="AIRS_C"/>
    <property type="match status" value="2"/>
</dbReference>
<dbReference type="STRING" id="6238.A8XSV0"/>
<dbReference type="NCBIfam" id="NF003672">
    <property type="entry name" value="PRK05297.1"/>
    <property type="match status" value="1"/>
</dbReference>
<dbReference type="eggNOG" id="KOG1907">
    <property type="taxonomic scope" value="Eukaryota"/>
</dbReference>
<keyword evidence="9" id="KW-0658">Purine biosynthesis</keyword>
<evidence type="ECO:0000256" key="12">
    <source>
        <dbReference type="ARBA" id="ARBA00022962"/>
    </source>
</evidence>
<evidence type="ECO:0000256" key="6">
    <source>
        <dbReference type="ARBA" id="ARBA00022598"/>
    </source>
</evidence>
<keyword evidence="10" id="KW-0067">ATP-binding</keyword>
<dbReference type="InterPro" id="IPR041609">
    <property type="entry name" value="PurL_linker"/>
</dbReference>
<keyword evidence="8" id="KW-0547">Nucleotide-binding</keyword>
<dbReference type="NCBIfam" id="TIGR01735">
    <property type="entry name" value="FGAM_synt"/>
    <property type="match status" value="1"/>
</dbReference>
<keyword evidence="5" id="KW-0963">Cytoplasm</keyword>
<dbReference type="FunFam" id="3.90.650.10:FF:000018">
    <property type="entry name" value="Phosphoribosylformylglycinamidine synthase"/>
    <property type="match status" value="1"/>
</dbReference>
<feature type="domain" description="FGAR-AT PurM N-terminal-like" evidence="20">
    <location>
        <begin position="651"/>
        <end position="820"/>
    </location>
</feature>
<feature type="non-terminal residue" evidence="21">
    <location>
        <position position="1337"/>
    </location>
</feature>
<dbReference type="InterPro" id="IPR036676">
    <property type="entry name" value="PurM-like_C_sf"/>
</dbReference>
<evidence type="ECO:0000256" key="11">
    <source>
        <dbReference type="ARBA" id="ARBA00022842"/>
    </source>
</evidence>
<dbReference type="Gene3D" id="3.40.50.880">
    <property type="match status" value="1"/>
</dbReference>
<dbReference type="UniPathway" id="UPA00074">
    <property type="reaction ID" value="UER00128"/>
</dbReference>
<evidence type="ECO:0000313" key="22">
    <source>
        <dbReference type="Proteomes" id="UP000008549"/>
    </source>
</evidence>
<evidence type="ECO:0000256" key="1">
    <source>
        <dbReference type="ARBA" id="ARBA00004496"/>
    </source>
</evidence>
<keyword evidence="12" id="KW-0315">Glutamine amidotransferase</keyword>
<feature type="domain" description="Phosphoribosylformylglycinamidine synthase N-terminal" evidence="19">
    <location>
        <begin position="41"/>
        <end position="148"/>
    </location>
</feature>
<reference evidence="21 22" key="2">
    <citation type="journal article" date="2011" name="PLoS Genet.">
        <title>Caenorhabditis briggsae recombinant inbred line genotypes reveal inter-strain incompatibility and the evolution of recombination.</title>
        <authorList>
            <person name="Ross J.A."/>
            <person name="Koboldt D.C."/>
            <person name="Staisch J.E."/>
            <person name="Chamberlin H.M."/>
            <person name="Gupta B.P."/>
            <person name="Miller R.D."/>
            <person name="Baird S.E."/>
            <person name="Haag E.S."/>
        </authorList>
    </citation>
    <scope>NUCLEOTIDE SEQUENCE [LARGE SCALE GENOMIC DNA]</scope>
    <source>
        <strain evidence="21 22">AF16</strain>
    </source>
</reference>
<dbReference type="InterPro" id="IPR036604">
    <property type="entry name" value="PurS-like_sf"/>
</dbReference>
<dbReference type="WormBase" id="CBG18026a">
    <property type="protein sequence ID" value="CBP39592"/>
    <property type="gene ID" value="WBGene00037523"/>
    <property type="gene designation" value="Cbr-pfas-1"/>
</dbReference>
<dbReference type="Pfam" id="PF18076">
    <property type="entry name" value="FGAR-AT_N"/>
    <property type="match status" value="1"/>
</dbReference>
<keyword evidence="22" id="KW-1185">Reference proteome</keyword>
<dbReference type="Gene3D" id="3.30.1330.10">
    <property type="entry name" value="PurM-like, N-terminal domain"/>
    <property type="match status" value="2"/>
</dbReference>
<dbReference type="GO" id="GO:0006164">
    <property type="term" value="P:purine nucleotide biosynthetic process"/>
    <property type="evidence" value="ECO:0000318"/>
    <property type="project" value="GO_Central"/>
</dbReference>
<dbReference type="OMA" id="LSANWMW"/>
<dbReference type="GO" id="GO:0006189">
    <property type="term" value="P:'de novo' IMP biosynthetic process"/>
    <property type="evidence" value="ECO:0007669"/>
    <property type="project" value="UniProtKB-UniPathway"/>
</dbReference>
<evidence type="ECO:0000259" key="19">
    <source>
        <dbReference type="Pfam" id="PF18076"/>
    </source>
</evidence>
<feature type="domain" description="PurM-like C-terminal" evidence="17">
    <location>
        <begin position="437"/>
        <end position="593"/>
    </location>
</feature>
<dbReference type="Pfam" id="PF18072">
    <property type="entry name" value="FGAR-AT_linker"/>
    <property type="match status" value="1"/>
</dbReference>
<sequence length="1337" mass="148073">MTKFHVKLYSKAVESRKVSQIQRDFEKKFHRKLDVSVEYCYHLIVDEPDFIDTNWSKLSNLLSHSPFEKYVWRESILNSKNGKVIEICPRTAVKTATCTNILNVFDSADIRNVEKIERGIRYLVPNDVDENDFFELAADKMTEVIYSTDMNFDNESHSIENVTIIDVLASKQNLIEANEKLGLALDQDDLDFYYDFFVIKVKKNPTDVELFDLAQSDSEHSRHWFFRGEIWIDACEREQSLMGSIRDTLKYSNENSLIAFNDNSSSIRGFERVWRLRPSDPTTVSSMNAICSSSHLIYSAETHNFPTAVCPFQGATTGTGGRIRDVHATGRGAYEIAGTVGYSFGNLNIAGLDLPWEDPSFVYPTSISEPAKIAIEASNGASDYGNKFGEPVICGFARSFGLKLENGERCEYLKPIMFSGGIGTIDEDEVKKEPCAVGQKVVKIGGPVYRIGVGGGAASSVSVQGNRENQLDFAAVQRGDAEMGGKLHRVVRACAERNGGNPLTSIHDQGAGGNGNVIKELVEGCGVTVQSDAFQLGDESISLRELWTAEYQENDAALVNPSLLEALQTISEREKCHVSVVGDVMEEQRVKLVGKSGEIAVDLDTRQLGEREKKCFKLKSVPRILKKLELPKNLTVREAVGRVLKLPTVASKRYLTCKVDRSVTGLVAQQQCVGPLHTPLADVAVVALSHFDTVGGAVSLGEQPIKMLIDAEKGARMCISETIMNLIWAPITDLKVSKTRYSKKKLFLLKDVKMSGNWMWAAKCEGEGARLVEAVGGLCQGLREIGCAIDGGKDSLSMAVTANGEVVKSPGTLVLSAYAPCTNVSKVVNPSLKATPGSKILWIKCGGVKGKFRLGGSALAQVYSQIGDDCPDIENFSEISHVFSIVQDLLNEDQLVGTVRKPKILAGHDISDGGLITTILEMAFAGNVSIDIDIQKETDPINILFSEECGIVLEVSDAENVMKRCQSSVIECSVIGHATPEYGSDAHVKIQVNGKMEINEKLVDLREEWELVGDKLGEHQTNLKSLEEAKNVRKDCKKIQYKCDFEWFYHPSFIYHEQYFSTAPRVAIIREEGSNGDREMASAFTLAGFQTFDVTMSDMLKGHNLNSYRGVAFVGGFSYADVLGSAKGWAAGIQFNEKVSQSFKVFRSRSDTFSYGVCNGCQLMAQLGWVGDEDDESESVTVFLDENECGRFESNFGPVKIEQSRCIMLSGMENSILGLWSSHGEGQFNYRSSQNLENLRRNGQVCVRFCDDLGMTGADYSKEKLPYPWNPNGSIDDVAAICSRDGRHLAMMPHADRSFLTWQWADPDDVNWNTRFDQQSVALSPWIRMFRNAYNWC</sequence>